<accession>A0ABV0SZL7</accession>
<keyword evidence="1" id="KW-0472">Membrane</keyword>
<keyword evidence="3" id="KW-1185">Reference proteome</keyword>
<comment type="caution">
    <text evidence="2">The sequence shown here is derived from an EMBL/GenBank/DDBJ whole genome shotgun (WGS) entry which is preliminary data.</text>
</comment>
<reference evidence="2 3" key="1">
    <citation type="submission" date="2021-06" db="EMBL/GenBank/DDBJ databases">
        <authorList>
            <person name="Palmer J.M."/>
        </authorList>
    </citation>
    <scope>NUCLEOTIDE SEQUENCE [LARGE SCALE GENOMIC DNA]</scope>
    <source>
        <strain evidence="3">if_2019</strain>
        <tissue evidence="2">Muscle</tissue>
    </source>
</reference>
<name>A0ABV0SZL7_9TELE</name>
<gene>
    <name evidence="2" type="ORF">ILYODFUR_014639</name>
</gene>
<evidence type="ECO:0000313" key="2">
    <source>
        <dbReference type="EMBL" id="MEQ2225148.1"/>
    </source>
</evidence>
<evidence type="ECO:0000256" key="1">
    <source>
        <dbReference type="SAM" id="Phobius"/>
    </source>
</evidence>
<dbReference type="EMBL" id="JAHRIQ010012828">
    <property type="protein sequence ID" value="MEQ2225148.1"/>
    <property type="molecule type" value="Genomic_DNA"/>
</dbReference>
<keyword evidence="1" id="KW-0812">Transmembrane</keyword>
<feature type="transmembrane region" description="Helical" evidence="1">
    <location>
        <begin position="73"/>
        <end position="90"/>
    </location>
</feature>
<proteinExistence type="predicted"/>
<organism evidence="2 3">
    <name type="scientific">Ilyodon furcidens</name>
    <name type="common">goldbreast splitfin</name>
    <dbReference type="NCBI Taxonomy" id="33524"/>
    <lineage>
        <taxon>Eukaryota</taxon>
        <taxon>Metazoa</taxon>
        <taxon>Chordata</taxon>
        <taxon>Craniata</taxon>
        <taxon>Vertebrata</taxon>
        <taxon>Euteleostomi</taxon>
        <taxon>Actinopterygii</taxon>
        <taxon>Neopterygii</taxon>
        <taxon>Teleostei</taxon>
        <taxon>Neoteleostei</taxon>
        <taxon>Acanthomorphata</taxon>
        <taxon>Ovalentaria</taxon>
        <taxon>Atherinomorphae</taxon>
        <taxon>Cyprinodontiformes</taxon>
        <taxon>Goodeidae</taxon>
        <taxon>Ilyodon</taxon>
    </lineage>
</organism>
<sequence>MTIQGLGIYFRSERSVRSKITATTQPLLDLFLLSISLPLLCESTVTTPILASLCVICLSVSLHYSLFPLYSSFNLHLFSGFFPFLLPFLYSQLANMRAL</sequence>
<evidence type="ECO:0000313" key="3">
    <source>
        <dbReference type="Proteomes" id="UP001482620"/>
    </source>
</evidence>
<feature type="transmembrane region" description="Helical" evidence="1">
    <location>
        <begin position="48"/>
        <end position="67"/>
    </location>
</feature>
<keyword evidence="1" id="KW-1133">Transmembrane helix</keyword>
<protein>
    <submittedName>
        <fullName evidence="2">Uncharacterized protein</fullName>
    </submittedName>
</protein>
<dbReference type="Proteomes" id="UP001482620">
    <property type="component" value="Unassembled WGS sequence"/>
</dbReference>